<feature type="transmembrane region" description="Helical" evidence="6">
    <location>
        <begin position="532"/>
        <end position="552"/>
    </location>
</feature>
<feature type="transmembrane region" description="Helical" evidence="6">
    <location>
        <begin position="168"/>
        <end position="190"/>
    </location>
</feature>
<dbReference type="Proteomes" id="UP000033647">
    <property type="component" value="Unassembled WGS sequence"/>
</dbReference>
<evidence type="ECO:0000256" key="1">
    <source>
        <dbReference type="ARBA" id="ARBA00004141"/>
    </source>
</evidence>
<feature type="transmembrane region" description="Helical" evidence="6">
    <location>
        <begin position="430"/>
        <end position="448"/>
    </location>
</feature>
<dbReference type="InterPro" id="IPR020846">
    <property type="entry name" value="MFS_dom"/>
</dbReference>
<dbReference type="PANTHER" id="PTHR23501">
    <property type="entry name" value="MAJOR FACILITATOR SUPERFAMILY"/>
    <property type="match status" value="1"/>
</dbReference>
<dbReference type="Gene3D" id="1.20.1250.20">
    <property type="entry name" value="MFS general substrate transporter like domains"/>
    <property type="match status" value="1"/>
</dbReference>
<evidence type="ECO:0000256" key="3">
    <source>
        <dbReference type="ARBA" id="ARBA00022692"/>
    </source>
</evidence>
<dbReference type="InterPro" id="IPR010573">
    <property type="entry name" value="MFS_Str1/Tri12-like"/>
</dbReference>
<feature type="transmembrane region" description="Helical" evidence="6">
    <location>
        <begin position="42"/>
        <end position="70"/>
    </location>
</feature>
<dbReference type="PROSITE" id="PS50850">
    <property type="entry name" value="MFS"/>
    <property type="match status" value="1"/>
</dbReference>
<feature type="transmembrane region" description="Helical" evidence="6">
    <location>
        <begin position="398"/>
        <end position="418"/>
    </location>
</feature>
<evidence type="ECO:0000259" key="7">
    <source>
        <dbReference type="PROSITE" id="PS50850"/>
    </source>
</evidence>
<feature type="transmembrane region" description="Helical" evidence="6">
    <location>
        <begin position="134"/>
        <end position="156"/>
    </location>
</feature>
<proteinExistence type="predicted"/>
<dbReference type="InterPro" id="IPR005829">
    <property type="entry name" value="Sugar_transporter_CS"/>
</dbReference>
<evidence type="ECO:0000256" key="5">
    <source>
        <dbReference type="ARBA" id="ARBA00023136"/>
    </source>
</evidence>
<evidence type="ECO:0000313" key="9">
    <source>
        <dbReference type="Proteomes" id="UP000033647"/>
    </source>
</evidence>
<feature type="transmembrane region" description="Helical" evidence="6">
    <location>
        <begin position="236"/>
        <end position="258"/>
    </location>
</feature>
<dbReference type="SUPFAM" id="SSF103473">
    <property type="entry name" value="MFS general substrate transporter"/>
    <property type="match status" value="1"/>
</dbReference>
<organism evidence="8 9">
    <name type="scientific">Zymoseptoria brevis</name>
    <dbReference type="NCBI Taxonomy" id="1047168"/>
    <lineage>
        <taxon>Eukaryota</taxon>
        <taxon>Fungi</taxon>
        <taxon>Dikarya</taxon>
        <taxon>Ascomycota</taxon>
        <taxon>Pezizomycotina</taxon>
        <taxon>Dothideomycetes</taxon>
        <taxon>Dothideomycetidae</taxon>
        <taxon>Mycosphaerellales</taxon>
        <taxon>Mycosphaerellaceae</taxon>
        <taxon>Zymoseptoria</taxon>
    </lineage>
</organism>
<gene>
    <name evidence="8" type="ORF">TI39_contig4206g00003</name>
</gene>
<accession>A0A0F4GA16</accession>
<evidence type="ECO:0000256" key="6">
    <source>
        <dbReference type="SAM" id="Phobius"/>
    </source>
</evidence>
<evidence type="ECO:0000313" key="8">
    <source>
        <dbReference type="EMBL" id="KJX94233.1"/>
    </source>
</evidence>
<comment type="caution">
    <text evidence="8">The sequence shown here is derived from an EMBL/GenBank/DDBJ whole genome shotgun (WGS) entry which is preliminary data.</text>
</comment>
<keyword evidence="4 6" id="KW-1133">Transmembrane helix</keyword>
<dbReference type="Pfam" id="PF06609">
    <property type="entry name" value="TRI12"/>
    <property type="match status" value="1"/>
</dbReference>
<keyword evidence="2" id="KW-0813">Transport</keyword>
<feature type="transmembrane region" description="Helical" evidence="6">
    <location>
        <begin position="76"/>
        <end position="97"/>
    </location>
</feature>
<keyword evidence="5 6" id="KW-0472">Membrane</keyword>
<evidence type="ECO:0000256" key="2">
    <source>
        <dbReference type="ARBA" id="ARBA00022448"/>
    </source>
</evidence>
<dbReference type="PROSITE" id="PS00216">
    <property type="entry name" value="SUGAR_TRANSPORT_1"/>
    <property type="match status" value="1"/>
</dbReference>
<feature type="transmembrane region" description="Helical" evidence="6">
    <location>
        <begin position="109"/>
        <end position="128"/>
    </location>
</feature>
<keyword evidence="9" id="KW-1185">Reference proteome</keyword>
<feature type="domain" description="Major facilitator superfamily (MFS) profile" evidence="7">
    <location>
        <begin position="41"/>
        <end position="484"/>
    </location>
</feature>
<dbReference type="AlphaFoldDB" id="A0A0F4GA16"/>
<evidence type="ECO:0000256" key="4">
    <source>
        <dbReference type="ARBA" id="ARBA00022989"/>
    </source>
</evidence>
<protein>
    <submittedName>
        <fullName evidence="8">MFS drug efflux pump like protein</fullName>
    </submittedName>
</protein>
<reference evidence="8 9" key="1">
    <citation type="submission" date="2015-03" db="EMBL/GenBank/DDBJ databases">
        <title>RNA-seq based gene annotation and comparative genomics of four Zymoseptoria species reveal species-specific pathogenicity related genes and transposable element activity.</title>
        <authorList>
            <person name="Grandaubert J."/>
            <person name="Bhattacharyya A."/>
            <person name="Stukenbrock E.H."/>
        </authorList>
    </citation>
    <scope>NUCLEOTIDE SEQUENCE [LARGE SCALE GENOMIC DNA]</scope>
    <source>
        <strain evidence="8 9">Zb18110</strain>
    </source>
</reference>
<feature type="transmembrane region" description="Helical" evidence="6">
    <location>
        <begin position="345"/>
        <end position="366"/>
    </location>
</feature>
<dbReference type="OrthoDB" id="4139357at2759"/>
<feature type="transmembrane region" description="Helical" evidence="6">
    <location>
        <begin position="196"/>
        <end position="216"/>
    </location>
</feature>
<feature type="transmembrane region" description="Helical" evidence="6">
    <location>
        <begin position="373"/>
        <end position="392"/>
    </location>
</feature>
<feature type="transmembrane region" description="Helical" evidence="6">
    <location>
        <begin position="264"/>
        <end position="285"/>
    </location>
</feature>
<dbReference type="PANTHER" id="PTHR23501:SF109">
    <property type="entry name" value="MAJOR FACILITATOR SUPERFAMILY (MFS) PROFILE DOMAIN-CONTAINING PROTEIN-RELATED"/>
    <property type="match status" value="1"/>
</dbReference>
<sequence>MKQSSFDKEPGIAMLEKSQRLSSNEDVTDRAARGEDKLTWQLFFCMVGMCLAFVVAEVTPLFLATCFTIIAADLDALEHVIWILVGPYIATGAVAPFVGNLSDLLGRRVIILGSLVLTLVAFSMMAAAPTFAVFLTGAIFCGAAIGTLIMSVISAASELVPMHKRGATIGYISLGIIPFAPGSMYGQLIAMHNWRYIFLMLGLIAVLAFIFLFIFYSPPPRPNSAGLSKMDILKRIDYGGCFLSVSGIVVFLMGINWGGEYRWASTRVISCLVVGPVLIGLFVLYEIYGTKYPMFPMRLIQSKRHFAAVAVLCLTSGVNYVPITVFWTIQVYTVYGATFSDAGRWLLPLGFCIIGGAGISAILITVFKKHIHWVLMFFCILQTVGIASMAAFDPHNINSVWAPMVVGLIGVGGVLLPSQVVFSVISPDDLIGTSVALSVVIRMIGQVIGKSMFYNIFKTDVIKHAPKVIAVPAVQAGFTSVERITAVVNQMTAGPLKYYIDRGLFPEITHDPAKIQALIEAGKTLYGNSLGMLYLISLPWGILAIGSCFLLWGVDKYIDEHVAVHL</sequence>
<dbReference type="GO" id="GO:0022857">
    <property type="term" value="F:transmembrane transporter activity"/>
    <property type="evidence" value="ECO:0007669"/>
    <property type="project" value="InterPro"/>
</dbReference>
<name>A0A0F4GA16_9PEZI</name>
<feature type="transmembrane region" description="Helical" evidence="6">
    <location>
        <begin position="306"/>
        <end position="333"/>
    </location>
</feature>
<comment type="subcellular location">
    <subcellularLocation>
        <location evidence="1">Membrane</location>
        <topology evidence="1">Multi-pass membrane protein</topology>
    </subcellularLocation>
</comment>
<dbReference type="GO" id="GO:0005886">
    <property type="term" value="C:plasma membrane"/>
    <property type="evidence" value="ECO:0007669"/>
    <property type="project" value="TreeGrafter"/>
</dbReference>
<keyword evidence="3 6" id="KW-0812">Transmembrane</keyword>
<dbReference type="InterPro" id="IPR036259">
    <property type="entry name" value="MFS_trans_sf"/>
</dbReference>
<dbReference type="EMBL" id="LAFY01004165">
    <property type="protein sequence ID" value="KJX94233.1"/>
    <property type="molecule type" value="Genomic_DNA"/>
</dbReference>